<reference evidence="2" key="2">
    <citation type="submission" date="2014-09" db="EMBL/GenBank/DDBJ databases">
        <authorList>
            <person name="Bishop-Lilly K.A."/>
            <person name="Broomall S.M."/>
            <person name="Chain P.S."/>
            <person name="Chertkov O."/>
            <person name="Coyne S.R."/>
            <person name="Daligault H.E."/>
            <person name="Davenport K.W."/>
            <person name="Erkkila T."/>
            <person name="Frey K.G."/>
            <person name="Gibbons H.S."/>
            <person name="Gu W."/>
            <person name="Jaissle J."/>
            <person name="Johnson S.L."/>
            <person name="Koroleva G.I."/>
            <person name="Ladner J.T."/>
            <person name="Lo C.-C."/>
            <person name="Minogue T.D."/>
            <person name="Munk C."/>
            <person name="Palacios G.F."/>
            <person name="Redden C.L."/>
            <person name="Rosenzweig C.N."/>
            <person name="Scholz M.B."/>
            <person name="Teshima H."/>
            <person name="Xu Y."/>
        </authorList>
    </citation>
    <scope>NUCLEOTIDE SEQUENCE</scope>
    <source>
        <strain evidence="2">Mb9</strain>
    </source>
</reference>
<dbReference type="InterPro" id="IPR020075">
    <property type="entry name" value="Uncharacterised_AF2234"/>
</dbReference>
<dbReference type="Pfam" id="PF10967">
    <property type="entry name" value="DUF2769"/>
    <property type="match status" value="1"/>
</dbReference>
<dbReference type="EMBL" id="LN734822">
    <property type="protein sequence ID" value="CEL23841.1"/>
    <property type="molecule type" value="Genomic_DNA"/>
</dbReference>
<gene>
    <name evidence="1" type="ORF">DSM1535_1535</name>
    <name evidence="2" type="ORF">MB9_0185</name>
</gene>
<dbReference type="GeneID" id="26738451"/>
<evidence type="ECO:0008006" key="4">
    <source>
        <dbReference type="Google" id="ProtNLM"/>
    </source>
</evidence>
<dbReference type="AlphaFoldDB" id="A0A090I3M1"/>
<dbReference type="EMBL" id="LN515531">
    <property type="protein sequence ID" value="CEA13868.1"/>
    <property type="molecule type" value="Genomic_DNA"/>
</dbReference>
<protein>
    <recommendedName>
        <fullName evidence="4">DUF2769 domain-containing protein</fullName>
    </recommendedName>
</protein>
<evidence type="ECO:0000313" key="3">
    <source>
        <dbReference type="Proteomes" id="UP000062768"/>
    </source>
</evidence>
<dbReference type="RefSeq" id="WP_048073007.1">
    <property type="nucleotide sequence ID" value="NZ_CP006933.1"/>
</dbReference>
<organism evidence="1">
    <name type="scientific">Methanobacterium formicicum</name>
    <dbReference type="NCBI Taxonomy" id="2162"/>
    <lineage>
        <taxon>Archaea</taxon>
        <taxon>Methanobacteriati</taxon>
        <taxon>Methanobacteriota</taxon>
        <taxon>Methanomada group</taxon>
        <taxon>Methanobacteria</taxon>
        <taxon>Methanobacteriales</taxon>
        <taxon>Methanobacteriaceae</taxon>
        <taxon>Methanobacterium</taxon>
    </lineage>
</organism>
<dbReference type="OrthoDB" id="71341at2157"/>
<name>A0A090I3M1_METFO</name>
<sequence length="97" mass="11248">MDRFELIMEKMSEMSEEQLNSLIDMQKKRICVCRSCPTYDQCMTENSESLFCFLGKSQCEVDPAECICSTCPAHDNFQLKHELYCLKGSEEEQRGKS</sequence>
<dbReference type="Proteomes" id="UP000062768">
    <property type="component" value="Chromosome I"/>
</dbReference>
<accession>A0A090I3M1</accession>
<evidence type="ECO:0000313" key="1">
    <source>
        <dbReference type="EMBL" id="CEA13868.1"/>
    </source>
</evidence>
<proteinExistence type="predicted"/>
<evidence type="ECO:0000313" key="2">
    <source>
        <dbReference type="EMBL" id="CEL23841.1"/>
    </source>
</evidence>
<dbReference type="PATRIC" id="fig|2162.10.peg.194"/>
<dbReference type="KEGG" id="mfi:DSM1535_1535"/>
<keyword evidence="3" id="KW-1185">Reference proteome</keyword>
<reference evidence="1" key="1">
    <citation type="submission" date="2014-08" db="EMBL/GenBank/DDBJ databases">
        <authorList>
            <person name="Wibberg D."/>
        </authorList>
    </citation>
    <scope>NUCLEOTIDE SEQUENCE</scope>
</reference>